<dbReference type="KEGG" id="ppp:112287828"/>
<feature type="domain" description="Trichohyalin-plectin-homology" evidence="9">
    <location>
        <begin position="141"/>
        <end position="473"/>
    </location>
</feature>
<evidence type="ECO:0000256" key="1">
    <source>
        <dbReference type="ARBA" id="ARBA00004138"/>
    </source>
</evidence>
<evidence type="ECO:0000256" key="7">
    <source>
        <dbReference type="SAM" id="Coils"/>
    </source>
</evidence>
<comment type="subcellular location">
    <subcellularLocation>
        <location evidence="1">Cell projection</location>
        <location evidence="1">Cilium</location>
    </subcellularLocation>
</comment>
<sequence>MAKYSRPMRMPSNEDRIYKMRMYENKIADNIQAVKSYNQLMRAAEFGEQHIKKREEREIESREEAIRQCREQNLEIRRAKLSALLEGEDQLLNDELKTNSMTLAERRAWLEARSRALKQKQNTEACQRDRYAQEMMDKAWRDNADDVRVQDSKLAVLRAVEGRKRQLEEAVARKIIEEEENRKLEGIMERELKIKEQALWAEVATKAAKRVEATDVLNEQMELLSKLRSEEQAAVKAEMAAMNMRWQQEEEALKRTQAERKCYLDARNKSIQATNQGLRCTRNGENDADKRFEAECAALTAAREAQEILQEKELKDAQKREAKQYANHLKAVAARLSADDSFRNAQFKAEEDAESAKREAGWKREEDQRQRLWNRVHEERQNQLREKDKVRFEIEAQKRLDLENNERMVKMAAAEKERQLAEQRRTKQGLLDSLEDQLRNKQAQEIKAREQKRVEFEGIVDQEKKYREKVKCESAALPFPELNYKHKLVKWMED</sequence>
<dbReference type="GO" id="GO:0005929">
    <property type="term" value="C:cilium"/>
    <property type="evidence" value="ECO:0007669"/>
    <property type="project" value="UniProtKB-SubCell"/>
</dbReference>
<keyword evidence="4" id="KW-0966">Cell projection</keyword>
<evidence type="ECO:0000256" key="2">
    <source>
        <dbReference type="ARBA" id="ARBA00023054"/>
    </source>
</evidence>
<dbReference type="RefSeq" id="XP_024387093.1">
    <property type="nucleotide sequence ID" value="XM_024531325.2"/>
</dbReference>
<keyword evidence="2 7" id="KW-0175">Coiled coil</keyword>
<reference evidence="10 12" key="1">
    <citation type="journal article" date="2008" name="Science">
        <title>The Physcomitrella genome reveals evolutionary insights into the conquest of land by plants.</title>
        <authorList>
            <person name="Rensing S."/>
            <person name="Lang D."/>
            <person name="Zimmer A."/>
            <person name="Terry A."/>
            <person name="Salamov A."/>
            <person name="Shapiro H."/>
            <person name="Nishiyama T."/>
            <person name="Perroud P.-F."/>
            <person name="Lindquist E."/>
            <person name="Kamisugi Y."/>
            <person name="Tanahashi T."/>
            <person name="Sakakibara K."/>
            <person name="Fujita T."/>
            <person name="Oishi K."/>
            <person name="Shin-I T."/>
            <person name="Kuroki Y."/>
            <person name="Toyoda A."/>
            <person name="Suzuki Y."/>
            <person name="Hashimoto A."/>
            <person name="Yamaguchi K."/>
            <person name="Sugano A."/>
            <person name="Kohara Y."/>
            <person name="Fujiyama A."/>
            <person name="Anterola A."/>
            <person name="Aoki S."/>
            <person name="Ashton N."/>
            <person name="Barbazuk W.B."/>
            <person name="Barker E."/>
            <person name="Bennetzen J."/>
            <person name="Bezanilla M."/>
            <person name="Blankenship R."/>
            <person name="Cho S.H."/>
            <person name="Dutcher S."/>
            <person name="Estelle M."/>
            <person name="Fawcett J.A."/>
            <person name="Gundlach H."/>
            <person name="Hanada K."/>
            <person name="Heyl A."/>
            <person name="Hicks K.A."/>
            <person name="Hugh J."/>
            <person name="Lohr M."/>
            <person name="Mayer K."/>
            <person name="Melkozernov A."/>
            <person name="Murata T."/>
            <person name="Nelson D."/>
            <person name="Pils B."/>
            <person name="Prigge M."/>
            <person name="Reiss B."/>
            <person name="Renner T."/>
            <person name="Rombauts S."/>
            <person name="Rushton P."/>
            <person name="Sanderfoot A."/>
            <person name="Schween G."/>
            <person name="Shiu S.-H."/>
            <person name="Stueber K."/>
            <person name="Theodoulou F.L."/>
            <person name="Tu H."/>
            <person name="Van de Peer Y."/>
            <person name="Verrier P.J."/>
            <person name="Waters E."/>
            <person name="Wood A."/>
            <person name="Yang L."/>
            <person name="Cove D."/>
            <person name="Cuming A."/>
            <person name="Hasebe M."/>
            <person name="Lucas S."/>
            <person name="Mishler D.B."/>
            <person name="Reski R."/>
            <person name="Grigoriev I."/>
            <person name="Quatrano R.S."/>
            <person name="Boore J.L."/>
        </authorList>
    </citation>
    <scope>NUCLEOTIDE SEQUENCE [LARGE SCALE GENOMIC DNA]</scope>
    <source>
        <strain evidence="11 12">cv. Gransden 2004</strain>
    </source>
</reference>
<evidence type="ECO:0000313" key="10">
    <source>
        <dbReference type="EMBL" id="PNR47180.1"/>
    </source>
</evidence>
<protein>
    <recommendedName>
        <fullName evidence="6">Cilia- and flagella-associated protein 53</fullName>
    </recommendedName>
</protein>
<evidence type="ECO:0000256" key="5">
    <source>
        <dbReference type="ARBA" id="ARBA00033747"/>
    </source>
</evidence>
<reference evidence="11" key="3">
    <citation type="submission" date="2020-12" db="UniProtKB">
        <authorList>
            <consortium name="EnsemblPlants"/>
        </authorList>
    </citation>
    <scope>IDENTIFICATION</scope>
</reference>
<gene>
    <name evidence="11" type="primary">LOC112287828</name>
    <name evidence="10" type="ORF">PHYPA_014300</name>
</gene>
<dbReference type="GeneID" id="112287828"/>
<organism evidence="10">
    <name type="scientific">Physcomitrium patens</name>
    <name type="common">Spreading-leaved earth moss</name>
    <name type="synonym">Physcomitrella patens</name>
    <dbReference type="NCBI Taxonomy" id="3218"/>
    <lineage>
        <taxon>Eukaryota</taxon>
        <taxon>Viridiplantae</taxon>
        <taxon>Streptophyta</taxon>
        <taxon>Embryophyta</taxon>
        <taxon>Bryophyta</taxon>
        <taxon>Bryophytina</taxon>
        <taxon>Bryopsida</taxon>
        <taxon>Funariidae</taxon>
        <taxon>Funariales</taxon>
        <taxon>Funariaceae</taxon>
        <taxon>Physcomitrium</taxon>
    </lineage>
</organism>
<dbReference type="InterPro" id="IPR043597">
    <property type="entry name" value="TPH_dom"/>
</dbReference>
<evidence type="ECO:0000256" key="6">
    <source>
        <dbReference type="ARBA" id="ARBA00033773"/>
    </source>
</evidence>
<evidence type="ECO:0000256" key="4">
    <source>
        <dbReference type="ARBA" id="ARBA00023273"/>
    </source>
</evidence>
<keyword evidence="12" id="KW-1185">Reference proteome</keyword>
<evidence type="ECO:0000313" key="12">
    <source>
        <dbReference type="Proteomes" id="UP000006727"/>
    </source>
</evidence>
<dbReference type="STRING" id="3218.A0A2K1K081"/>
<feature type="coiled-coil region" evidence="7">
    <location>
        <begin position="52"/>
        <end position="82"/>
    </location>
</feature>
<feature type="region of interest" description="Disordered" evidence="8">
    <location>
        <begin position="347"/>
        <end position="368"/>
    </location>
</feature>
<dbReference type="InterPro" id="IPR043596">
    <property type="entry name" value="CFAP53/TCHP"/>
</dbReference>
<evidence type="ECO:0000256" key="8">
    <source>
        <dbReference type="SAM" id="MobiDB-lite"/>
    </source>
</evidence>
<feature type="coiled-coil region" evidence="7">
    <location>
        <begin position="413"/>
        <end position="451"/>
    </location>
</feature>
<evidence type="ECO:0000313" key="11">
    <source>
        <dbReference type="EnsemblPlants" id="Pp3c10_23760V3.1"/>
    </source>
</evidence>
<dbReference type="PaxDb" id="3218-PP1S32_128V6.1"/>
<keyword evidence="3" id="KW-0969">Cilium</keyword>
<dbReference type="Pfam" id="PF13868">
    <property type="entry name" value="TPH"/>
    <property type="match status" value="1"/>
</dbReference>
<evidence type="ECO:0000256" key="3">
    <source>
        <dbReference type="ARBA" id="ARBA00023069"/>
    </source>
</evidence>
<name>A0A2K1K081_PHYPA</name>
<proteinExistence type="inferred from homology"/>
<dbReference type="EnsemblPlants" id="Pp3c10_23760V3.1">
    <property type="protein sequence ID" value="Pp3c10_23760V3.1"/>
    <property type="gene ID" value="Pp3c10_23760"/>
</dbReference>
<dbReference type="Proteomes" id="UP000006727">
    <property type="component" value="Chromosome 10"/>
</dbReference>
<dbReference type="OMA" id="IQAQHND"/>
<accession>A0A2K1K081</accession>
<dbReference type="AlphaFoldDB" id="A0A2K1K081"/>
<dbReference type="PANTHER" id="PTHR31183">
    <property type="entry name" value="TRICHOPLEIN KERATIN FILAMENT-BINDING PROTEIN FAMILY MEMBER"/>
    <property type="match status" value="1"/>
</dbReference>
<dbReference type="OrthoDB" id="1896772at2759"/>
<dbReference type="EMBL" id="ABEU02000010">
    <property type="protein sequence ID" value="PNR47180.1"/>
    <property type="molecule type" value="Genomic_DNA"/>
</dbReference>
<dbReference type="PANTHER" id="PTHR31183:SF1">
    <property type="entry name" value="CILIA- AND FLAGELLA-ASSOCIATED PROTEIN 53"/>
    <property type="match status" value="1"/>
</dbReference>
<comment type="similarity">
    <text evidence="5">Belongs to the CFAP53 family.</text>
</comment>
<reference evidence="10 12" key="2">
    <citation type="journal article" date="2018" name="Plant J.">
        <title>The Physcomitrella patens chromosome-scale assembly reveals moss genome structure and evolution.</title>
        <authorList>
            <person name="Lang D."/>
            <person name="Ullrich K.K."/>
            <person name="Murat F."/>
            <person name="Fuchs J."/>
            <person name="Jenkins J."/>
            <person name="Haas F.B."/>
            <person name="Piednoel M."/>
            <person name="Gundlach H."/>
            <person name="Van Bel M."/>
            <person name="Meyberg R."/>
            <person name="Vives C."/>
            <person name="Morata J."/>
            <person name="Symeonidi A."/>
            <person name="Hiss M."/>
            <person name="Muchero W."/>
            <person name="Kamisugi Y."/>
            <person name="Saleh O."/>
            <person name="Blanc G."/>
            <person name="Decker E.L."/>
            <person name="van Gessel N."/>
            <person name="Grimwood J."/>
            <person name="Hayes R.D."/>
            <person name="Graham S.W."/>
            <person name="Gunter L.E."/>
            <person name="McDaniel S.F."/>
            <person name="Hoernstein S.N.W."/>
            <person name="Larsson A."/>
            <person name="Li F.W."/>
            <person name="Perroud P.F."/>
            <person name="Phillips J."/>
            <person name="Ranjan P."/>
            <person name="Rokshar D.S."/>
            <person name="Rothfels C.J."/>
            <person name="Schneider L."/>
            <person name="Shu S."/>
            <person name="Stevenson D.W."/>
            <person name="Thummler F."/>
            <person name="Tillich M."/>
            <person name="Villarreal Aguilar J.C."/>
            <person name="Widiez T."/>
            <person name="Wong G.K."/>
            <person name="Wymore A."/>
            <person name="Zhang Y."/>
            <person name="Zimmer A.D."/>
            <person name="Quatrano R.S."/>
            <person name="Mayer K.F.X."/>
            <person name="Goodstein D."/>
            <person name="Casacuberta J.M."/>
            <person name="Vandepoele K."/>
            <person name="Reski R."/>
            <person name="Cuming A.C."/>
            <person name="Tuskan G.A."/>
            <person name="Maumus F."/>
            <person name="Salse J."/>
            <person name="Schmutz J."/>
            <person name="Rensing S.A."/>
        </authorList>
    </citation>
    <scope>NUCLEOTIDE SEQUENCE [LARGE SCALE GENOMIC DNA]</scope>
    <source>
        <strain evidence="11 12">cv. Gransden 2004</strain>
    </source>
</reference>
<dbReference type="Gramene" id="Pp3c10_23760V3.1">
    <property type="protein sequence ID" value="Pp3c10_23760V3.1"/>
    <property type="gene ID" value="Pp3c10_23760"/>
</dbReference>
<evidence type="ECO:0000259" key="9">
    <source>
        <dbReference type="Pfam" id="PF13868"/>
    </source>
</evidence>